<dbReference type="InterPro" id="IPR000307">
    <property type="entry name" value="Ribosomal_bS16"/>
</dbReference>
<evidence type="ECO:0000256" key="4">
    <source>
        <dbReference type="SAM" id="MobiDB-lite"/>
    </source>
</evidence>
<keyword evidence="3" id="KW-0687">Ribonucleoprotein</keyword>
<proteinExistence type="inferred from homology"/>
<dbReference type="AlphaFoldDB" id="A0A0K3CNJ8"/>
<dbReference type="EMBL" id="CWKI01000013">
    <property type="protein sequence ID" value="CTR10553.1"/>
    <property type="molecule type" value="Genomic_DNA"/>
</dbReference>
<name>A0A0K3CNJ8_RHOTO</name>
<dbReference type="SUPFAM" id="SSF54565">
    <property type="entry name" value="Ribosomal protein S16"/>
    <property type="match status" value="1"/>
</dbReference>
<dbReference type="PANTHER" id="PTHR12919">
    <property type="entry name" value="30S RIBOSOMAL PROTEIN S16"/>
    <property type="match status" value="1"/>
</dbReference>
<dbReference type="GO" id="GO:0003735">
    <property type="term" value="F:structural constituent of ribosome"/>
    <property type="evidence" value="ECO:0007669"/>
    <property type="project" value="InterPro"/>
</dbReference>
<keyword evidence="2 6" id="KW-0689">Ribosomal protein</keyword>
<dbReference type="OrthoDB" id="407221at2759"/>
<dbReference type="GO" id="GO:0005763">
    <property type="term" value="C:mitochondrial small ribosomal subunit"/>
    <property type="evidence" value="ECO:0007669"/>
    <property type="project" value="TreeGrafter"/>
</dbReference>
<evidence type="ECO:0000313" key="7">
    <source>
        <dbReference type="Proteomes" id="UP000199069"/>
    </source>
</evidence>
<dbReference type="GO" id="GO:0032543">
    <property type="term" value="P:mitochondrial translation"/>
    <property type="evidence" value="ECO:0007669"/>
    <property type="project" value="TreeGrafter"/>
</dbReference>
<dbReference type="EMBL" id="LCTV02000013">
    <property type="protein sequence ID" value="PRQ71177.1"/>
    <property type="molecule type" value="Genomic_DNA"/>
</dbReference>
<dbReference type="Pfam" id="PF00886">
    <property type="entry name" value="Ribosomal_S16"/>
    <property type="match status" value="1"/>
</dbReference>
<dbReference type="STRING" id="5286.A0A0K3CNJ8"/>
<comment type="similarity">
    <text evidence="1">Belongs to the bacterial ribosomal protein bS16 family.</text>
</comment>
<protein>
    <submittedName>
        <fullName evidence="6">Ribosomal protein S16-domain containing protein</fullName>
    </submittedName>
</protein>
<dbReference type="Gene3D" id="3.30.1320.10">
    <property type="match status" value="1"/>
</dbReference>
<accession>A0A0K3CNJ8</accession>
<dbReference type="Proteomes" id="UP000199069">
    <property type="component" value="Unassembled WGS sequence"/>
</dbReference>
<dbReference type="Proteomes" id="UP000239560">
    <property type="component" value="Unassembled WGS sequence"/>
</dbReference>
<evidence type="ECO:0000313" key="8">
    <source>
        <dbReference type="Proteomes" id="UP000239560"/>
    </source>
</evidence>
<reference evidence="6 8" key="2">
    <citation type="journal article" date="2018" name="Elife">
        <title>Functional genomics of lipid metabolism in the oleaginous yeast Rhodosporidium toruloides.</title>
        <authorList>
            <person name="Coradetti S.T."/>
            <person name="Pinel D."/>
            <person name="Geiselman G."/>
            <person name="Ito M."/>
            <person name="Mondo S."/>
            <person name="Reilly M.C."/>
            <person name="Cheng Y.F."/>
            <person name="Bauer S."/>
            <person name="Grigoriev I."/>
            <person name="Gladden J.M."/>
            <person name="Simmons B.A."/>
            <person name="Brem R."/>
            <person name="Arkin A.P."/>
            <person name="Skerker J.M."/>
        </authorList>
    </citation>
    <scope>NUCLEOTIDE SEQUENCE [LARGE SCALE GENOMIC DNA]</scope>
    <source>
        <strain evidence="6 8">NBRC 0880</strain>
    </source>
</reference>
<evidence type="ECO:0000313" key="6">
    <source>
        <dbReference type="EMBL" id="PRQ71177.1"/>
    </source>
</evidence>
<dbReference type="PANTHER" id="PTHR12919:SF20">
    <property type="entry name" value="SMALL RIBOSOMAL SUBUNIT PROTEIN BS16M"/>
    <property type="match status" value="1"/>
</dbReference>
<feature type="region of interest" description="Disordered" evidence="4">
    <location>
        <begin position="48"/>
        <end position="73"/>
    </location>
</feature>
<dbReference type="InterPro" id="IPR023803">
    <property type="entry name" value="Ribosomal_bS16_dom_sf"/>
</dbReference>
<gene>
    <name evidence="5" type="primary">FGENESH: predicted gene_13.244</name>
    <name evidence="6" type="ORF">AAT19DRAFT_10717</name>
    <name evidence="5" type="ORF">BN2166_0064140</name>
</gene>
<organism evidence="5 7">
    <name type="scientific">Rhodotorula toruloides</name>
    <name type="common">Yeast</name>
    <name type="synonym">Rhodosporidium toruloides</name>
    <dbReference type="NCBI Taxonomy" id="5286"/>
    <lineage>
        <taxon>Eukaryota</taxon>
        <taxon>Fungi</taxon>
        <taxon>Dikarya</taxon>
        <taxon>Basidiomycota</taxon>
        <taxon>Pucciniomycotina</taxon>
        <taxon>Microbotryomycetes</taxon>
        <taxon>Sporidiobolales</taxon>
        <taxon>Sporidiobolaceae</taxon>
        <taxon>Rhodotorula</taxon>
    </lineage>
</organism>
<evidence type="ECO:0000313" key="5">
    <source>
        <dbReference type="EMBL" id="CTR10553.1"/>
    </source>
</evidence>
<evidence type="ECO:0000256" key="1">
    <source>
        <dbReference type="ARBA" id="ARBA00006668"/>
    </source>
</evidence>
<evidence type="ECO:0000256" key="2">
    <source>
        <dbReference type="ARBA" id="ARBA00022980"/>
    </source>
</evidence>
<reference evidence="5 7" key="1">
    <citation type="submission" date="2015-07" db="EMBL/GenBank/DDBJ databases">
        <authorList>
            <person name="Cajimat M.N.B."/>
            <person name="Milazzo M.L."/>
            <person name="Fulhorst C.F."/>
        </authorList>
    </citation>
    <scope>NUCLEOTIDE SEQUENCE [LARGE SCALE GENOMIC DNA]</scope>
    <source>
        <strain evidence="5">Single colony</strain>
    </source>
</reference>
<keyword evidence="7" id="KW-1185">Reference proteome</keyword>
<evidence type="ECO:0000256" key="3">
    <source>
        <dbReference type="ARBA" id="ARBA00023274"/>
    </source>
</evidence>
<sequence length="165" mass="18776">MSVRLRLARHHCTRNNPIYSLVAIRAPQRQTAKPLELLGSYNPRPVVVPPPSVSPNGQVRDPKEWGPRQHTPNTGVAMVGQKKVEWNLERVRYWLSQGALPTKRFEKLLIQAGVIKTNPLPVPQPNPRTMVVSRRNRLTQAIRAAERERGELPAAQRIAQEQLQR</sequence>
<dbReference type="OMA" id="RSKYWLG"/>